<accession>A0AAD9QWX5</accession>
<gene>
    <name evidence="3" type="ORF">P5673_006884</name>
</gene>
<keyword evidence="2" id="KW-0472">Membrane</keyword>
<sequence>MILEKHPSWDVFWPPFTLSLANVDLSSFSFLIVCFVLFFCFATEQEWRHVHSGRLLRAHEKCTVWSDRQAGVGQRAEILLHYLGLRQGGLHQRHEKFAGRRSPTFARPSAEDLRSAHSQREEEHGRGVGETLRTRATGQRLRQPDRGRARRRGRPRYALLERLHQTGSIRGPCRRQQHLHPAQGVDWPGSVNRQPRGQPSLVQESGRQYLQAGTDRQGLAGILRQPRAGGNAGQERHVGHLQAADLTSRHPQSCHGLTLVFSSDVENGFLSAF</sequence>
<keyword evidence="4" id="KW-1185">Reference proteome</keyword>
<evidence type="ECO:0000256" key="2">
    <source>
        <dbReference type="SAM" id="Phobius"/>
    </source>
</evidence>
<dbReference type="EMBL" id="JARQWQ010000011">
    <property type="protein sequence ID" value="KAK2568838.1"/>
    <property type="molecule type" value="Genomic_DNA"/>
</dbReference>
<reference evidence="3" key="2">
    <citation type="journal article" date="2023" name="Science">
        <title>Genomic signatures of disease resistance in endangered staghorn corals.</title>
        <authorList>
            <person name="Vollmer S.V."/>
            <person name="Selwyn J.D."/>
            <person name="Despard B.A."/>
            <person name="Roesel C.L."/>
        </authorList>
    </citation>
    <scope>NUCLEOTIDE SEQUENCE</scope>
    <source>
        <strain evidence="3">K2</strain>
    </source>
</reference>
<name>A0AAD9QWX5_ACRCE</name>
<dbReference type="Proteomes" id="UP001249851">
    <property type="component" value="Unassembled WGS sequence"/>
</dbReference>
<feature type="region of interest" description="Disordered" evidence="1">
    <location>
        <begin position="96"/>
        <end position="157"/>
    </location>
</feature>
<organism evidence="3 4">
    <name type="scientific">Acropora cervicornis</name>
    <name type="common">Staghorn coral</name>
    <dbReference type="NCBI Taxonomy" id="6130"/>
    <lineage>
        <taxon>Eukaryota</taxon>
        <taxon>Metazoa</taxon>
        <taxon>Cnidaria</taxon>
        <taxon>Anthozoa</taxon>
        <taxon>Hexacorallia</taxon>
        <taxon>Scleractinia</taxon>
        <taxon>Astrocoeniina</taxon>
        <taxon>Acroporidae</taxon>
        <taxon>Acropora</taxon>
    </lineage>
</organism>
<protein>
    <submittedName>
        <fullName evidence="3">Uncharacterized protein</fullName>
    </submittedName>
</protein>
<reference evidence="3" key="1">
    <citation type="journal article" date="2023" name="G3 (Bethesda)">
        <title>Whole genome assembly and annotation of the endangered Caribbean coral Acropora cervicornis.</title>
        <authorList>
            <person name="Selwyn J.D."/>
            <person name="Vollmer S.V."/>
        </authorList>
    </citation>
    <scope>NUCLEOTIDE SEQUENCE</scope>
    <source>
        <strain evidence="3">K2</strain>
    </source>
</reference>
<dbReference type="AlphaFoldDB" id="A0AAD9QWX5"/>
<feature type="transmembrane region" description="Helical" evidence="2">
    <location>
        <begin position="20"/>
        <end position="42"/>
    </location>
</feature>
<evidence type="ECO:0000256" key="1">
    <source>
        <dbReference type="SAM" id="MobiDB-lite"/>
    </source>
</evidence>
<evidence type="ECO:0000313" key="4">
    <source>
        <dbReference type="Proteomes" id="UP001249851"/>
    </source>
</evidence>
<feature type="region of interest" description="Disordered" evidence="1">
    <location>
        <begin position="180"/>
        <end position="199"/>
    </location>
</feature>
<proteinExistence type="predicted"/>
<keyword evidence="2" id="KW-0812">Transmembrane</keyword>
<evidence type="ECO:0000313" key="3">
    <source>
        <dbReference type="EMBL" id="KAK2568838.1"/>
    </source>
</evidence>
<feature type="compositionally biased region" description="Basic and acidic residues" evidence="1">
    <location>
        <begin position="109"/>
        <end position="127"/>
    </location>
</feature>
<comment type="caution">
    <text evidence="3">The sequence shown here is derived from an EMBL/GenBank/DDBJ whole genome shotgun (WGS) entry which is preliminary data.</text>
</comment>
<keyword evidence="2" id="KW-1133">Transmembrane helix</keyword>